<evidence type="ECO:0000313" key="3">
    <source>
        <dbReference type="Proteomes" id="UP000691718"/>
    </source>
</evidence>
<name>A0A8S3WPB6_PARAO</name>
<evidence type="ECO:0000313" key="2">
    <source>
        <dbReference type="EMBL" id="CAG4972713.1"/>
    </source>
</evidence>
<evidence type="ECO:0000256" key="1">
    <source>
        <dbReference type="SAM" id="MobiDB-lite"/>
    </source>
</evidence>
<feature type="compositionally biased region" description="Basic and acidic residues" evidence="1">
    <location>
        <begin position="209"/>
        <end position="219"/>
    </location>
</feature>
<dbReference type="Proteomes" id="UP000691718">
    <property type="component" value="Unassembled WGS sequence"/>
</dbReference>
<feature type="compositionally biased region" description="Basic and acidic residues" evidence="1">
    <location>
        <begin position="266"/>
        <end position="280"/>
    </location>
</feature>
<feature type="region of interest" description="Disordered" evidence="1">
    <location>
        <begin position="196"/>
        <end position="295"/>
    </location>
</feature>
<protein>
    <submittedName>
        <fullName evidence="2">(apollo) hypothetical protein</fullName>
    </submittedName>
</protein>
<reference evidence="2" key="1">
    <citation type="submission" date="2021-04" db="EMBL/GenBank/DDBJ databases">
        <authorList>
            <person name="Tunstrom K."/>
        </authorList>
    </citation>
    <scope>NUCLEOTIDE SEQUENCE</scope>
</reference>
<sequence length="352" mass="40475">MYKADLISDVMSVKLESESNTDNEIESNETLEDYTKKNHIVTLENIKLYVNKNLNNKLNGGANVCDKRKLTTEVNTKKKRTKLADEGTNSDYESGAPGLPFKKKRTEIVHKKCVTTYLGQDFKPTETQSTDNELRRGLPLQIIGELVIEHDNNQMEVDDVNPTIDHVHKPRQIIGDRFNKRPKTSAERVREFRARKAMLKQQSKQQQEPNKKGVSETSKKQAKTAAQRMREYRQRQKLAKKIPLEPQSDQDLDAIVSTSSSQQQIKKSERAREYRDRRNDNINIESNNPSGNNEQQSDLTLILKLWFKNDLKKVSDKHEDLLKKITNINNISDAMICSTCKVALDKQNIPIL</sequence>
<gene>
    <name evidence="2" type="ORF">PAPOLLO_LOCUS8645</name>
</gene>
<proteinExistence type="predicted"/>
<comment type="caution">
    <text evidence="2">The sequence shown here is derived from an EMBL/GenBank/DDBJ whole genome shotgun (WGS) entry which is preliminary data.</text>
</comment>
<dbReference type="EMBL" id="CAJQZP010000617">
    <property type="protein sequence ID" value="CAG4972713.1"/>
    <property type="molecule type" value="Genomic_DNA"/>
</dbReference>
<organism evidence="2 3">
    <name type="scientific">Parnassius apollo</name>
    <name type="common">Apollo butterfly</name>
    <name type="synonym">Papilio apollo</name>
    <dbReference type="NCBI Taxonomy" id="110799"/>
    <lineage>
        <taxon>Eukaryota</taxon>
        <taxon>Metazoa</taxon>
        <taxon>Ecdysozoa</taxon>
        <taxon>Arthropoda</taxon>
        <taxon>Hexapoda</taxon>
        <taxon>Insecta</taxon>
        <taxon>Pterygota</taxon>
        <taxon>Neoptera</taxon>
        <taxon>Endopterygota</taxon>
        <taxon>Lepidoptera</taxon>
        <taxon>Glossata</taxon>
        <taxon>Ditrysia</taxon>
        <taxon>Papilionoidea</taxon>
        <taxon>Papilionidae</taxon>
        <taxon>Parnassiinae</taxon>
        <taxon>Parnassini</taxon>
        <taxon>Parnassius</taxon>
        <taxon>Parnassius</taxon>
    </lineage>
</organism>
<keyword evidence="3" id="KW-1185">Reference proteome</keyword>
<feature type="compositionally biased region" description="Polar residues" evidence="1">
    <location>
        <begin position="281"/>
        <end position="295"/>
    </location>
</feature>
<accession>A0A8S3WPB6</accession>
<dbReference type="OrthoDB" id="7462636at2759"/>
<dbReference type="AlphaFoldDB" id="A0A8S3WPB6"/>